<dbReference type="EC" id="4.6.1.2" evidence="2 14"/>
<dbReference type="InterPro" id="IPR018297">
    <property type="entry name" value="A/G_cyclase_CS"/>
</dbReference>
<sequence>MEKHLYIWCILILVAEQSAQIVLEWDTNYEVPNTPPADADRAYNLPLNHISGKPLIAWLKDGPGGNIMNTTSGTFNLSSVDKLVHGGAPQSGDTWLSSGGQLCQYSPNQPFPLRYEGFYWKFRCSSNSTPDAMLTIPFYNGELRADHLYHQHPQDTLPPQERYYFIESIVNGSTINLASANTFTISKPAKLLVFSEAPPSTVVANTNFNVSVEIWAGDNTTLTTGLDSTLTLTLQVAYFEGLVEHYSSVPLEDMVSEMHVRLAGDHVIQSKATYDFVHNERAVAGKASFTGLRLLDVHSCVKLNITMKMPGYPHSRLPNTYTDNTLKFVYDIAGKKKAFVYNGTSDPAVLISDCINVTEQSLNKVVIISDPLKPKQGANFPIEPYIVLELQDADGQRIYSGRDSNLILDVKVNNSTVCLSNDSATVQAKDGRAVYIGSICGTFQQVKLTFMAKSTITGTPKLSPTTAAFDVTDDIYLGNFINYYSSGSTSDTGPNVDSFVWHALEDIKANVYSHLIPGRTLHINSYDTKNNEVTTTVQLNAMLREGEATPHKRVRGIIGLGSNTLTEKLAPVLLSNKIPQISTREDQYEFNDKQVYPYYSRLSWNLGSLSHSIMMAASYRNWKKMLIVRQSTYRVNNILIQKAKDFGLEFVAEISIPFLPPPLYKAGLLQSYMDKIKSYGVRVIWMFMIPPLMALTLCEARDNNMTSYDGYQWGAIGQYGWYFPYENQYYKGCRDPNALPCSTAFKGWIGIDSTYDLKGLSTDHWKRVMERHLFTDRIQENYRGTNKKNKWLEILAVYALAYDAVIVYCEAMTVLMQKKETITADKLVAEIRKVTIEGLTGNITFEASGDRPGFRGFMCVVNPHPLGTYAPASHTAVFARTFILENTAATTQLEVPMQAKRPLSLPPYNHIVANFTSPESDFKNKFLYNSSTGMISAFTQQIVPIPPDTAPPQMEEKADYAIAPFYCNGGCGGNNTDEFDVTKYEFGKCVSMDKCDCNDGYYGDNCEKMVCTCLNGYCTVPKNCTCDAGWYGDRCQHAICSACLNGRCTSPEICTCDSSYTGAACDSSLVVVIVVPILVVSIVIVVAVFVGRWLLRRLHLKNALQNLDWLVKFDEVMIGDARALSFVSTAGEDLAISNKSNICTWRSQKCYMQKFNCDSLAVESEDLRFEIIKMKETRHNNLIQFIGACLDFPNVCVLTEVAPKGSIEDLLLNDSVKLGWDFRFSLLKDICRGMEFLHRSDIGSHGRLKSSNCVVDNRWTCKITGFGLPTLRYDGPRRYYGESHSPKLSNMFWTAPELIPGCNTLDDVRCGTRAGDVYSFAIIMVEMCTREEPYTKELSFMDPGQVLQLVIDKDAPSAVEAKKAWFKSGGDTTKPFRPELEDSYLPEEYAARSGMKKLIAQCWNAKPDIRPTFRQTLDRLNEIFPVKGELIDNLVNMLEKYSSNLEAIVSDRTRELVAEKARTEELISQMLPKKVAEDLKHGKTVEPEAFECVTIYFSDLVGFTAIARDSTPFQVVTLLNDLYTCFDAILDHYDVYKVETIGDAYMVVSGLPIRNGNLHAGEIATMSLELLSSVLTFKIRHMPEKFLQLRCGMHSGPCVSGVVGLKMPRYCLFGDTVNTASRMESSSVALRAHMSESTAKILEELGGYHLECRGEREVKGKGIMKTYWLNGKDGYDKPLPGRDIAVSLSQHEFK</sequence>
<keyword evidence="3 15" id="KW-0812">Transmembrane</keyword>
<evidence type="ECO:0000256" key="4">
    <source>
        <dbReference type="ARBA" id="ARBA00022729"/>
    </source>
</evidence>
<evidence type="ECO:0000259" key="17">
    <source>
        <dbReference type="PROSITE" id="PS50011"/>
    </source>
</evidence>
<evidence type="ECO:0000256" key="5">
    <source>
        <dbReference type="ARBA" id="ARBA00022741"/>
    </source>
</evidence>
<dbReference type="Gene3D" id="1.10.510.10">
    <property type="entry name" value="Transferase(Phosphotransferase) domain 1"/>
    <property type="match status" value="1"/>
</dbReference>
<dbReference type="PROSITE" id="PS50011">
    <property type="entry name" value="PROTEIN_KINASE_DOM"/>
    <property type="match status" value="1"/>
</dbReference>
<dbReference type="GO" id="GO:0005525">
    <property type="term" value="F:GTP binding"/>
    <property type="evidence" value="ECO:0007669"/>
    <property type="project" value="UniProtKB-KW"/>
</dbReference>
<evidence type="ECO:0000256" key="11">
    <source>
        <dbReference type="ARBA" id="ARBA00023239"/>
    </source>
</evidence>
<dbReference type="Pfam" id="PF00211">
    <property type="entry name" value="Guanylate_cyc"/>
    <property type="match status" value="1"/>
</dbReference>
<dbReference type="PROSITE" id="PS00022">
    <property type="entry name" value="EGF_1"/>
    <property type="match status" value="1"/>
</dbReference>
<dbReference type="GO" id="GO:0007168">
    <property type="term" value="P:receptor guanylyl cyclase signaling pathway"/>
    <property type="evidence" value="ECO:0007669"/>
    <property type="project" value="TreeGrafter"/>
</dbReference>
<dbReference type="InterPro" id="IPR000719">
    <property type="entry name" value="Prot_kinase_dom"/>
</dbReference>
<keyword evidence="7" id="KW-0342">GTP-binding</keyword>
<dbReference type="GO" id="GO:0035556">
    <property type="term" value="P:intracellular signal transduction"/>
    <property type="evidence" value="ECO:0007669"/>
    <property type="project" value="InterPro"/>
</dbReference>
<evidence type="ECO:0000256" key="6">
    <source>
        <dbReference type="ARBA" id="ARBA00022989"/>
    </source>
</evidence>
<name>A0A8W8KCE0_MAGGI</name>
<evidence type="ECO:0000256" key="9">
    <source>
        <dbReference type="ARBA" id="ARBA00023170"/>
    </source>
</evidence>
<dbReference type="GO" id="GO:0004383">
    <property type="term" value="F:guanylate cyclase activity"/>
    <property type="evidence" value="ECO:0007669"/>
    <property type="project" value="UniProtKB-EC"/>
</dbReference>
<keyword evidence="8 15" id="KW-0472">Membrane</keyword>
<dbReference type="InterPro" id="IPR029787">
    <property type="entry name" value="Nucleotide_cyclase"/>
</dbReference>
<dbReference type="Pfam" id="PF07714">
    <property type="entry name" value="PK_Tyr_Ser-Thr"/>
    <property type="match status" value="1"/>
</dbReference>
<dbReference type="SMART" id="SM00044">
    <property type="entry name" value="CYCc"/>
    <property type="match status" value="1"/>
</dbReference>
<dbReference type="GO" id="GO:0005524">
    <property type="term" value="F:ATP binding"/>
    <property type="evidence" value="ECO:0007669"/>
    <property type="project" value="InterPro"/>
</dbReference>
<dbReference type="PANTHER" id="PTHR11920:SF335">
    <property type="entry name" value="GUANYLATE CYCLASE"/>
    <property type="match status" value="1"/>
</dbReference>
<evidence type="ECO:0000313" key="19">
    <source>
        <dbReference type="EnsemblMetazoa" id="G23012.1:cds"/>
    </source>
</evidence>
<dbReference type="SUPFAM" id="SSF55073">
    <property type="entry name" value="Nucleotide cyclase"/>
    <property type="match status" value="1"/>
</dbReference>
<dbReference type="CDD" id="cd07302">
    <property type="entry name" value="CHD"/>
    <property type="match status" value="1"/>
</dbReference>
<dbReference type="GO" id="GO:0001653">
    <property type="term" value="F:peptide receptor activity"/>
    <property type="evidence" value="ECO:0007669"/>
    <property type="project" value="TreeGrafter"/>
</dbReference>
<evidence type="ECO:0000256" key="14">
    <source>
        <dbReference type="RuleBase" id="RU003431"/>
    </source>
</evidence>
<evidence type="ECO:0000313" key="20">
    <source>
        <dbReference type="Proteomes" id="UP000005408"/>
    </source>
</evidence>
<dbReference type="GO" id="GO:0004016">
    <property type="term" value="F:adenylate cyclase activity"/>
    <property type="evidence" value="ECO:0007669"/>
    <property type="project" value="TreeGrafter"/>
</dbReference>
<dbReference type="FunFam" id="3.30.70.1230:FF:000004">
    <property type="entry name" value="Guanylate cyclase"/>
    <property type="match status" value="1"/>
</dbReference>
<dbReference type="EnsemblMetazoa" id="G23012.1">
    <property type="protein sequence ID" value="G23012.1:cds"/>
    <property type="gene ID" value="G23012"/>
</dbReference>
<comment type="similarity">
    <text evidence="13">Belongs to the adenylyl cyclase class-4/guanylyl cyclase family.</text>
</comment>
<dbReference type="InterPro" id="IPR001245">
    <property type="entry name" value="Ser-Thr/Tyr_kinase_cat_dom"/>
</dbReference>
<dbReference type="OMA" id="ICTWRSQ"/>
<evidence type="ECO:0000256" key="8">
    <source>
        <dbReference type="ARBA" id="ARBA00023136"/>
    </source>
</evidence>
<evidence type="ECO:0000256" key="3">
    <source>
        <dbReference type="ARBA" id="ARBA00022692"/>
    </source>
</evidence>
<comment type="subcellular location">
    <subcellularLocation>
        <location evidence="1">Membrane</location>
        <topology evidence="1">Single-pass type I membrane protein</topology>
    </subcellularLocation>
</comment>
<dbReference type="InterPro" id="IPR000742">
    <property type="entry name" value="EGF"/>
</dbReference>
<feature type="domain" description="Protein kinase" evidence="17">
    <location>
        <begin position="1107"/>
        <end position="1424"/>
    </location>
</feature>
<keyword evidence="12 14" id="KW-0141">cGMP biosynthesis</keyword>
<keyword evidence="6 15" id="KW-1133">Transmembrane helix</keyword>
<keyword evidence="11 13" id="KW-0456">Lyase</keyword>
<keyword evidence="20" id="KW-1185">Reference proteome</keyword>
<evidence type="ECO:0000256" key="7">
    <source>
        <dbReference type="ARBA" id="ARBA00023134"/>
    </source>
</evidence>
<dbReference type="InterPro" id="IPR011009">
    <property type="entry name" value="Kinase-like_dom_sf"/>
</dbReference>
<dbReference type="Pfam" id="PF01094">
    <property type="entry name" value="ANF_receptor"/>
    <property type="match status" value="1"/>
</dbReference>
<evidence type="ECO:0000256" key="16">
    <source>
        <dbReference type="SAM" id="SignalP"/>
    </source>
</evidence>
<evidence type="ECO:0000256" key="2">
    <source>
        <dbReference type="ARBA" id="ARBA00012202"/>
    </source>
</evidence>
<evidence type="ECO:0000256" key="12">
    <source>
        <dbReference type="ARBA" id="ARBA00023293"/>
    </source>
</evidence>
<dbReference type="PROSITE" id="PS50125">
    <property type="entry name" value="GUANYLATE_CYCLASE_2"/>
    <property type="match status" value="1"/>
</dbReference>
<reference evidence="19" key="1">
    <citation type="submission" date="2022-08" db="UniProtKB">
        <authorList>
            <consortium name="EnsemblMetazoa"/>
        </authorList>
    </citation>
    <scope>IDENTIFICATION</scope>
    <source>
        <strain evidence="19">05x7-T-G4-1.051#20</strain>
    </source>
</reference>
<accession>A0A8W8KCE0</accession>
<keyword evidence="10" id="KW-0325">Glycoprotein</keyword>
<dbReference type="GO" id="GO:0005886">
    <property type="term" value="C:plasma membrane"/>
    <property type="evidence" value="ECO:0007669"/>
    <property type="project" value="TreeGrafter"/>
</dbReference>
<evidence type="ECO:0000256" key="1">
    <source>
        <dbReference type="ARBA" id="ARBA00004479"/>
    </source>
</evidence>
<evidence type="ECO:0000256" key="10">
    <source>
        <dbReference type="ARBA" id="ARBA00023180"/>
    </source>
</evidence>
<comment type="catalytic activity">
    <reaction evidence="14">
        <text>GTP = 3',5'-cyclic GMP + diphosphate</text>
        <dbReference type="Rhea" id="RHEA:13665"/>
        <dbReference type="ChEBI" id="CHEBI:33019"/>
        <dbReference type="ChEBI" id="CHEBI:37565"/>
        <dbReference type="ChEBI" id="CHEBI:57746"/>
        <dbReference type="EC" id="4.6.1.2"/>
    </reaction>
</comment>
<evidence type="ECO:0000259" key="18">
    <source>
        <dbReference type="PROSITE" id="PS50125"/>
    </source>
</evidence>
<keyword evidence="5" id="KW-0547">Nucleotide-binding</keyword>
<dbReference type="Gene3D" id="3.30.70.1230">
    <property type="entry name" value="Nucleotide cyclase"/>
    <property type="match status" value="1"/>
</dbReference>
<dbReference type="InterPro" id="IPR001054">
    <property type="entry name" value="A/G_cyclase"/>
</dbReference>
<feature type="chain" id="PRO_5036453773" description="Guanylate cyclase" evidence="16">
    <location>
        <begin position="20"/>
        <end position="1694"/>
    </location>
</feature>
<dbReference type="Gene3D" id="2.10.25.10">
    <property type="entry name" value="Laminin"/>
    <property type="match status" value="1"/>
</dbReference>
<keyword evidence="9" id="KW-0675">Receptor</keyword>
<organism evidence="19 20">
    <name type="scientific">Magallana gigas</name>
    <name type="common">Pacific oyster</name>
    <name type="synonym">Crassostrea gigas</name>
    <dbReference type="NCBI Taxonomy" id="29159"/>
    <lineage>
        <taxon>Eukaryota</taxon>
        <taxon>Metazoa</taxon>
        <taxon>Spiralia</taxon>
        <taxon>Lophotrochozoa</taxon>
        <taxon>Mollusca</taxon>
        <taxon>Bivalvia</taxon>
        <taxon>Autobranchia</taxon>
        <taxon>Pteriomorphia</taxon>
        <taxon>Ostreida</taxon>
        <taxon>Ostreoidea</taxon>
        <taxon>Ostreidae</taxon>
        <taxon>Magallana</taxon>
    </lineage>
</organism>
<dbReference type="Gene3D" id="3.40.50.2300">
    <property type="match status" value="2"/>
</dbReference>
<dbReference type="SMART" id="SM00220">
    <property type="entry name" value="S_TKc"/>
    <property type="match status" value="1"/>
</dbReference>
<dbReference type="PANTHER" id="PTHR11920">
    <property type="entry name" value="GUANYLYL CYCLASE"/>
    <property type="match status" value="1"/>
</dbReference>
<dbReference type="Proteomes" id="UP000005408">
    <property type="component" value="Unassembled WGS sequence"/>
</dbReference>
<evidence type="ECO:0000256" key="15">
    <source>
        <dbReference type="SAM" id="Phobius"/>
    </source>
</evidence>
<protein>
    <recommendedName>
        <fullName evidence="2 14">Guanylate cyclase</fullName>
        <ecNumber evidence="2 14">4.6.1.2</ecNumber>
    </recommendedName>
</protein>
<dbReference type="SUPFAM" id="SSF56112">
    <property type="entry name" value="Protein kinase-like (PK-like)"/>
    <property type="match status" value="1"/>
</dbReference>
<keyword evidence="4 16" id="KW-0732">Signal</keyword>
<dbReference type="InterPro" id="IPR050401">
    <property type="entry name" value="Cyclic_nucleotide_synthase"/>
</dbReference>
<dbReference type="PROSITE" id="PS00452">
    <property type="entry name" value="GUANYLATE_CYCLASE_1"/>
    <property type="match status" value="1"/>
</dbReference>
<dbReference type="InterPro" id="IPR028082">
    <property type="entry name" value="Peripla_BP_I"/>
</dbReference>
<dbReference type="GO" id="GO:0004672">
    <property type="term" value="F:protein kinase activity"/>
    <property type="evidence" value="ECO:0007669"/>
    <property type="project" value="InterPro"/>
</dbReference>
<feature type="transmembrane region" description="Helical" evidence="15">
    <location>
        <begin position="1069"/>
        <end position="1095"/>
    </location>
</feature>
<proteinExistence type="inferred from homology"/>
<feature type="domain" description="Guanylate cyclase" evidence="18">
    <location>
        <begin position="1494"/>
        <end position="1624"/>
    </location>
</feature>
<dbReference type="SUPFAM" id="SSF53822">
    <property type="entry name" value="Periplasmic binding protein-like I"/>
    <property type="match status" value="1"/>
</dbReference>
<dbReference type="InterPro" id="IPR001828">
    <property type="entry name" value="ANF_lig-bd_rcpt"/>
</dbReference>
<evidence type="ECO:0000256" key="13">
    <source>
        <dbReference type="RuleBase" id="RU000405"/>
    </source>
</evidence>
<feature type="signal peptide" evidence="16">
    <location>
        <begin position="1"/>
        <end position="19"/>
    </location>
</feature>
<dbReference type="OrthoDB" id="1890790at2759"/>